<dbReference type="EMBL" id="CP152276">
    <property type="protein sequence ID" value="XAE41287.1"/>
    <property type="molecule type" value="Genomic_DNA"/>
</dbReference>
<dbReference type="RefSeq" id="WP_342627250.1">
    <property type="nucleotide sequence ID" value="NZ_CP152276.1"/>
</dbReference>
<feature type="chain" id="PRO_5045899614" evidence="1">
    <location>
        <begin position="21"/>
        <end position="330"/>
    </location>
</feature>
<feature type="domain" description="ABC-type glycine betaine transport system substrate-binding" evidence="2">
    <location>
        <begin position="44"/>
        <end position="295"/>
    </location>
</feature>
<dbReference type="InterPro" id="IPR007210">
    <property type="entry name" value="ABC_Gly_betaine_transp_sub-bd"/>
</dbReference>
<reference evidence="3 4" key="1">
    <citation type="submission" date="2024-04" db="EMBL/GenBank/DDBJ databases">
        <title>Complete genome sequence of Nguyenibacter vanlangesis HBCM-1154, a strain capable of nitrogen fixation, IAA production, and phosphorus solubilization isolated from sugarcane soil.</title>
        <authorList>
            <person name="MY HANH P."/>
        </authorList>
    </citation>
    <scope>NUCLEOTIDE SEQUENCE [LARGE SCALE GENOMIC DNA]</scope>
    <source>
        <strain evidence="3 4">HBCM 1154</strain>
    </source>
</reference>
<dbReference type="Pfam" id="PF04069">
    <property type="entry name" value="OpuAC"/>
    <property type="match status" value="1"/>
</dbReference>
<gene>
    <name evidence="3" type="ORF">AAC691_13325</name>
</gene>
<evidence type="ECO:0000256" key="1">
    <source>
        <dbReference type="SAM" id="SignalP"/>
    </source>
</evidence>
<keyword evidence="1" id="KW-0732">Signal</keyword>
<keyword evidence="4" id="KW-1185">Reference proteome</keyword>
<accession>A0ABZ3D0K5</accession>
<dbReference type="CDD" id="cd13640">
    <property type="entry name" value="PBP2_ChoX"/>
    <property type="match status" value="1"/>
</dbReference>
<name>A0ABZ3D0K5_9PROT</name>
<dbReference type="InterPro" id="IPR017783">
    <property type="entry name" value="ABC_choline_sub-bd"/>
</dbReference>
<dbReference type="SUPFAM" id="SSF53850">
    <property type="entry name" value="Periplasmic binding protein-like II"/>
    <property type="match status" value="1"/>
</dbReference>
<evidence type="ECO:0000313" key="3">
    <source>
        <dbReference type="EMBL" id="XAE41287.1"/>
    </source>
</evidence>
<dbReference type="Proteomes" id="UP001449795">
    <property type="component" value="Chromosome"/>
</dbReference>
<protein>
    <submittedName>
        <fullName evidence="3">Glycine betaine ABC transporter substrate-binding protein</fullName>
    </submittedName>
</protein>
<dbReference type="Gene3D" id="3.40.190.100">
    <property type="entry name" value="Glycine betaine-binding periplasmic protein, domain 2"/>
    <property type="match status" value="1"/>
</dbReference>
<dbReference type="Gene3D" id="3.40.190.10">
    <property type="entry name" value="Periplasmic binding protein-like II"/>
    <property type="match status" value="1"/>
</dbReference>
<evidence type="ECO:0000313" key="4">
    <source>
        <dbReference type="Proteomes" id="UP001449795"/>
    </source>
</evidence>
<organism evidence="3 4">
    <name type="scientific">Nguyenibacter vanlangensis</name>
    <dbReference type="NCBI Taxonomy" id="1216886"/>
    <lineage>
        <taxon>Bacteria</taxon>
        <taxon>Pseudomonadati</taxon>
        <taxon>Pseudomonadota</taxon>
        <taxon>Alphaproteobacteria</taxon>
        <taxon>Acetobacterales</taxon>
        <taxon>Acetobacteraceae</taxon>
        <taxon>Nguyenibacter</taxon>
    </lineage>
</organism>
<sequence length="330" mass="35870">MRAARALLAGLALLCAPAPAAPAAPPAANPVAANPVADAPSCVPIRLSDVGWTDAEAVTAVAVRLFDALGYRPQAPMLTLTMTYIAMRDRRVDVFLSNWEPSGHLAIAPFLADGSVQRIATNLSGAHYTLAVPDYVWNAGLRDYKDIAAWGRRLGYMIFGLEAGNDGNALVLAIIRGNQFNLGRFRLVESSEQGMLSQLDRDVQSRRPILFLGWEPHPMNMRFPIRYLTGGESVFGPDGGASVHTVIRAGYGAACPNAVRLLSRIHFTIQDENTMMQAIQRDRIDPSIVAWRWLRDHPAAWSGWLDDVVTRDGRPGRPAVAAMLGRRPGG</sequence>
<proteinExistence type="predicted"/>
<evidence type="ECO:0000259" key="2">
    <source>
        <dbReference type="Pfam" id="PF04069"/>
    </source>
</evidence>
<feature type="signal peptide" evidence="1">
    <location>
        <begin position="1"/>
        <end position="20"/>
    </location>
</feature>